<evidence type="ECO:0000256" key="1">
    <source>
        <dbReference type="ARBA" id="ARBA00007471"/>
    </source>
</evidence>
<protein>
    <submittedName>
        <fullName evidence="6">Myotubularin related protein 8</fullName>
    </submittedName>
</protein>
<dbReference type="Proteomes" id="UP000694561">
    <property type="component" value="Unplaced"/>
</dbReference>
<dbReference type="SUPFAM" id="SSF50729">
    <property type="entry name" value="PH domain-like"/>
    <property type="match status" value="1"/>
</dbReference>
<gene>
    <name evidence="6" type="primary">MTMR8</name>
</gene>
<dbReference type="Ensembl" id="ENSMMNT00015025277.1">
    <property type="protein sequence ID" value="ENSMMNP00015023003.1"/>
    <property type="gene ID" value="ENSMMNG00015016867.1"/>
</dbReference>
<comment type="similarity">
    <text evidence="1">Belongs to the protein-tyrosine phosphatase family. Non-receptor class myotubularin subfamily.</text>
</comment>
<dbReference type="PANTHER" id="PTHR10807">
    <property type="entry name" value="MYOTUBULARIN-RELATED"/>
    <property type="match status" value="1"/>
</dbReference>
<feature type="domain" description="Myotubularin phosphatase" evidence="5">
    <location>
        <begin position="90"/>
        <end position="424"/>
    </location>
</feature>
<feature type="binding site" evidence="4">
    <location>
        <begin position="241"/>
        <end position="242"/>
    </location>
    <ligand>
        <name>substrate</name>
    </ligand>
</feature>
<evidence type="ECO:0000256" key="4">
    <source>
        <dbReference type="PIRSR" id="PIRSR630564-2"/>
    </source>
</evidence>
<feature type="active site" description="Phosphocysteine intermediate" evidence="3">
    <location>
        <position position="304"/>
    </location>
</feature>
<dbReference type="FunFam" id="2.30.29.30:FF:000135">
    <property type="entry name" value="Myotubularin related protein 6"/>
    <property type="match status" value="1"/>
</dbReference>
<proteinExistence type="inferred from homology"/>
<dbReference type="Gene3D" id="2.30.29.30">
    <property type="entry name" value="Pleckstrin-homology domain (PH domain)/Phosphotyrosine-binding domain (PTB)"/>
    <property type="match status" value="1"/>
</dbReference>
<evidence type="ECO:0000256" key="2">
    <source>
        <dbReference type="ARBA" id="ARBA00022801"/>
    </source>
</evidence>
<dbReference type="GO" id="GO:0004438">
    <property type="term" value="F:phosphatidylinositol-3-phosphate phosphatase activity"/>
    <property type="evidence" value="ECO:0007669"/>
    <property type="project" value="TreeGrafter"/>
</dbReference>
<dbReference type="SUPFAM" id="SSF52799">
    <property type="entry name" value="(Phosphotyrosine protein) phosphatases II"/>
    <property type="match status" value="1"/>
</dbReference>
<dbReference type="InterPro" id="IPR011993">
    <property type="entry name" value="PH-like_dom_sf"/>
</dbReference>
<dbReference type="AlphaFoldDB" id="A0A8C6C0D1"/>
<dbReference type="InterPro" id="IPR010569">
    <property type="entry name" value="Myotubularin-like_Pase_dom"/>
</dbReference>
<dbReference type="PANTHER" id="PTHR10807:SF36">
    <property type="entry name" value="MYOTUBULARIN-RELATED PROTEIN 8"/>
    <property type="match status" value="1"/>
</dbReference>
<dbReference type="Pfam" id="PF06602">
    <property type="entry name" value="Myotub-related"/>
    <property type="match status" value="1"/>
</dbReference>
<dbReference type="InterPro" id="IPR029021">
    <property type="entry name" value="Prot-tyrosine_phosphatase-like"/>
</dbReference>
<dbReference type="GO" id="GO:0046856">
    <property type="term" value="P:phosphatidylinositol dephosphorylation"/>
    <property type="evidence" value="ECO:0007669"/>
    <property type="project" value="TreeGrafter"/>
</dbReference>
<name>A0A8C6C0D1_MONMO</name>
<evidence type="ECO:0000259" key="5">
    <source>
        <dbReference type="PROSITE" id="PS51339"/>
    </source>
</evidence>
<evidence type="ECO:0000313" key="7">
    <source>
        <dbReference type="Proteomes" id="UP000694561"/>
    </source>
</evidence>
<dbReference type="GO" id="GO:0005635">
    <property type="term" value="C:nuclear envelope"/>
    <property type="evidence" value="ECO:0007669"/>
    <property type="project" value="Ensembl"/>
</dbReference>
<evidence type="ECO:0000256" key="3">
    <source>
        <dbReference type="PIRSR" id="PIRSR630564-1"/>
    </source>
</evidence>
<sequence>LPHTSTPSYLYLTATHLIYVEASGAARKETWIALHHIATVEKLSITSLGCPLILRCKNFRVAHFVLESDVVCHEVYISLLKLSQLGRYDSIFYLKPLAEFESGFLKGLPSVWKLSSFTAPSQRCSTYPPEIVVPKSVTLGTVVGSSKFRSKERVPMLSYLYKENNPAIYHCSQPLSGFYTHCIDDELLLEAISQTNPESQFMYVVDTRPKLNAMANRAAGKGYENEDNYANIRFRFIGIENIHVMRSSLQKLLEVCELKTPTMSEFLSSLESSGWLRHIKAIMDAGIFIAKAVKVEKTNVLVHCFDGWDHTAQVCSVASIFLDPFYRTFKGLMILIEKEWISMGHKFSQRCGHLDGDVKEVSPIFTQFLDCIWQLMEQFPCAFEFNENFLLEIHDHVFSCQFRNFLGNCQKDREDLSSSRKGRR</sequence>
<organism evidence="6 7">
    <name type="scientific">Monodon monoceros</name>
    <name type="common">Narwhal</name>
    <name type="synonym">Ceratodon monodon</name>
    <dbReference type="NCBI Taxonomy" id="40151"/>
    <lineage>
        <taxon>Eukaryota</taxon>
        <taxon>Metazoa</taxon>
        <taxon>Chordata</taxon>
        <taxon>Craniata</taxon>
        <taxon>Vertebrata</taxon>
        <taxon>Euteleostomi</taxon>
        <taxon>Mammalia</taxon>
        <taxon>Eutheria</taxon>
        <taxon>Laurasiatheria</taxon>
        <taxon>Artiodactyla</taxon>
        <taxon>Whippomorpha</taxon>
        <taxon>Cetacea</taxon>
        <taxon>Odontoceti</taxon>
        <taxon>Monodontidae</taxon>
        <taxon>Monodon</taxon>
    </lineage>
</organism>
<dbReference type="GO" id="GO:0016241">
    <property type="term" value="P:regulation of macroautophagy"/>
    <property type="evidence" value="ECO:0007669"/>
    <property type="project" value="Ensembl"/>
</dbReference>
<keyword evidence="2" id="KW-0378">Hydrolase</keyword>
<dbReference type="Pfam" id="PF21098">
    <property type="entry name" value="PH-GRAM_MTMR6-like"/>
    <property type="match status" value="1"/>
</dbReference>
<dbReference type="InterPro" id="IPR048994">
    <property type="entry name" value="PH-GRAM_MTMR6-9"/>
</dbReference>
<reference evidence="6" key="1">
    <citation type="submission" date="2025-08" db="UniProtKB">
        <authorList>
            <consortium name="Ensembl"/>
        </authorList>
    </citation>
    <scope>IDENTIFICATION</scope>
</reference>
<dbReference type="GeneTree" id="ENSGT00940000162717"/>
<dbReference type="GO" id="GO:0005737">
    <property type="term" value="C:cytoplasm"/>
    <property type="evidence" value="ECO:0007669"/>
    <property type="project" value="Ensembl"/>
</dbReference>
<keyword evidence="7" id="KW-1185">Reference proteome</keyword>
<evidence type="ECO:0000313" key="6">
    <source>
        <dbReference type="Ensembl" id="ENSMMNP00015023003.1"/>
    </source>
</evidence>
<dbReference type="PROSITE" id="PS51339">
    <property type="entry name" value="PPASE_MYOTUBULARIN"/>
    <property type="match status" value="1"/>
</dbReference>
<dbReference type="InterPro" id="IPR030564">
    <property type="entry name" value="Myotubularin"/>
</dbReference>
<reference evidence="6" key="2">
    <citation type="submission" date="2025-09" db="UniProtKB">
        <authorList>
            <consortium name="Ensembl"/>
        </authorList>
    </citation>
    <scope>IDENTIFICATION</scope>
</reference>
<dbReference type="GO" id="GO:0106018">
    <property type="term" value="F:phosphatidylinositol-3,5-bisphosphate phosphatase activity"/>
    <property type="evidence" value="ECO:0007669"/>
    <property type="project" value="TreeGrafter"/>
</dbReference>
<accession>A0A8C6C0D1</accession>